<dbReference type="RefSeq" id="WP_222965698.1">
    <property type="nucleotide sequence ID" value="NZ_JAINZZ010000033.1"/>
</dbReference>
<sequence length="273" mass="27816">MAESETEERELRALLERAVPQLSAPAQRLECVRTRIRRRRRRRAAGLSGAAVLAVVLAGLLVPGTGGSAGVPAPGVRSPALALPASAGPSSAGPSSASTSSPDAPSGATSPPTPTSTEDAARDDGGVLERHFTKLGGLLLRVPGSWSVLAPGGSTSVWISSQALALPAGGCDKALDGFCTPLQRTLAQGGLLLQLSFEDSPAMAAKARLRGQQIGDEDLFTACRSVGGTEQLGTQITDPSGSAVLVIATACLAHPRPAQEAQVRDVLTTADFT</sequence>
<feature type="compositionally biased region" description="Low complexity" evidence="1">
    <location>
        <begin position="82"/>
        <end position="118"/>
    </location>
</feature>
<proteinExistence type="predicted"/>
<dbReference type="Proteomes" id="UP000778578">
    <property type="component" value="Unassembled WGS sequence"/>
</dbReference>
<comment type="caution">
    <text evidence="3">The sequence shown here is derived from an EMBL/GenBank/DDBJ whole genome shotgun (WGS) entry which is preliminary data.</text>
</comment>
<gene>
    <name evidence="3" type="ORF">K7862_23380</name>
</gene>
<keyword evidence="2" id="KW-1133">Transmembrane helix</keyword>
<feature type="region of interest" description="Disordered" evidence="1">
    <location>
        <begin position="82"/>
        <end position="124"/>
    </location>
</feature>
<dbReference type="EMBL" id="JAINZZ010000033">
    <property type="protein sequence ID" value="MBY8880555.1"/>
    <property type="molecule type" value="Genomic_DNA"/>
</dbReference>
<name>A0ABS7QBJ8_9ACTN</name>
<reference evidence="3 4" key="1">
    <citation type="submission" date="2021-08" db="EMBL/GenBank/DDBJ databases">
        <title>WGS of actinomycetes from Thailand.</title>
        <authorList>
            <person name="Thawai C."/>
        </authorList>
    </citation>
    <scope>NUCLEOTIDE SEQUENCE [LARGE SCALE GENOMIC DNA]</scope>
    <source>
        <strain evidence="3 4">PLK6-54</strain>
    </source>
</reference>
<keyword evidence="2" id="KW-0472">Membrane</keyword>
<keyword evidence="2" id="KW-0812">Transmembrane</keyword>
<feature type="transmembrane region" description="Helical" evidence="2">
    <location>
        <begin position="44"/>
        <end position="62"/>
    </location>
</feature>
<organism evidence="3 4">
    <name type="scientific">Actinacidiphila acidipaludis</name>
    <dbReference type="NCBI Taxonomy" id="2873382"/>
    <lineage>
        <taxon>Bacteria</taxon>
        <taxon>Bacillati</taxon>
        <taxon>Actinomycetota</taxon>
        <taxon>Actinomycetes</taxon>
        <taxon>Kitasatosporales</taxon>
        <taxon>Streptomycetaceae</taxon>
        <taxon>Actinacidiphila</taxon>
    </lineage>
</organism>
<evidence type="ECO:0000313" key="3">
    <source>
        <dbReference type="EMBL" id="MBY8880555.1"/>
    </source>
</evidence>
<protein>
    <submittedName>
        <fullName evidence="3">Uncharacterized protein</fullName>
    </submittedName>
</protein>
<evidence type="ECO:0000256" key="2">
    <source>
        <dbReference type="SAM" id="Phobius"/>
    </source>
</evidence>
<evidence type="ECO:0000256" key="1">
    <source>
        <dbReference type="SAM" id="MobiDB-lite"/>
    </source>
</evidence>
<accession>A0ABS7QBJ8</accession>
<evidence type="ECO:0000313" key="4">
    <source>
        <dbReference type="Proteomes" id="UP000778578"/>
    </source>
</evidence>
<keyword evidence="4" id="KW-1185">Reference proteome</keyword>